<evidence type="ECO:0000313" key="3">
    <source>
        <dbReference type="Proteomes" id="UP000253729"/>
    </source>
</evidence>
<dbReference type="RefSeq" id="XP_026625627.1">
    <property type="nucleotide sequence ID" value="XM_026775636.1"/>
</dbReference>
<evidence type="ECO:0000313" key="2">
    <source>
        <dbReference type="EMBL" id="RDH32605.1"/>
    </source>
</evidence>
<gene>
    <name evidence="2" type="ORF">BDQ94DRAFT_38818</name>
</gene>
<dbReference type="Proteomes" id="UP000253729">
    <property type="component" value="Unassembled WGS sequence"/>
</dbReference>
<feature type="region of interest" description="Disordered" evidence="1">
    <location>
        <begin position="1"/>
        <end position="21"/>
    </location>
</feature>
<keyword evidence="3" id="KW-1185">Reference proteome</keyword>
<dbReference type="EMBL" id="KZ852049">
    <property type="protein sequence ID" value="RDH32605.1"/>
    <property type="molecule type" value="Genomic_DNA"/>
</dbReference>
<name>A0A3F3Q0J8_9EURO</name>
<dbReference type="AlphaFoldDB" id="A0A3F3Q0J8"/>
<accession>A0A3F3Q0J8</accession>
<reference evidence="2 3" key="1">
    <citation type="submission" date="2018-07" db="EMBL/GenBank/DDBJ databases">
        <title>The genomes of Aspergillus section Nigri reveals drivers in fungal speciation.</title>
        <authorList>
            <consortium name="DOE Joint Genome Institute"/>
            <person name="Vesth T.C."/>
            <person name="Nybo J."/>
            <person name="Theobald S."/>
            <person name="Brandl J."/>
            <person name="Frisvad J.C."/>
            <person name="Nielsen K.F."/>
            <person name="Lyhne E.K."/>
            <person name="Kogle M.E."/>
            <person name="Kuo A."/>
            <person name="Riley R."/>
            <person name="Clum A."/>
            <person name="Nolan M."/>
            <person name="Lipzen A."/>
            <person name="Salamov A."/>
            <person name="Henrissat B."/>
            <person name="Wiebenga A."/>
            <person name="De vries R.P."/>
            <person name="Grigoriev I.V."/>
            <person name="Mortensen U.H."/>
            <person name="Andersen M.R."/>
            <person name="Baker S.E."/>
        </authorList>
    </citation>
    <scope>NUCLEOTIDE SEQUENCE [LARGE SCALE GENOMIC DNA]</scope>
    <source>
        <strain evidence="2 3">CBS 139.54b</strain>
    </source>
</reference>
<evidence type="ECO:0000256" key="1">
    <source>
        <dbReference type="SAM" id="MobiDB-lite"/>
    </source>
</evidence>
<sequence>MVVKQLSAEDPASLPMNGPVLGGLNPPHADIMDGKWTSLPHCSTASSTQVPTAISFTECVLLLSKCQPHNFHVNLVPPSVNLDPLEVIGPIQLQYCHHRCHPHFVTDRGRPVDR</sequence>
<organism evidence="2 3">
    <name type="scientific">Aspergillus welwitschiae</name>
    <dbReference type="NCBI Taxonomy" id="1341132"/>
    <lineage>
        <taxon>Eukaryota</taxon>
        <taxon>Fungi</taxon>
        <taxon>Dikarya</taxon>
        <taxon>Ascomycota</taxon>
        <taxon>Pezizomycotina</taxon>
        <taxon>Eurotiomycetes</taxon>
        <taxon>Eurotiomycetidae</taxon>
        <taxon>Eurotiales</taxon>
        <taxon>Aspergillaceae</taxon>
        <taxon>Aspergillus</taxon>
        <taxon>Aspergillus subgen. Circumdati</taxon>
    </lineage>
</organism>
<proteinExistence type="predicted"/>
<protein>
    <submittedName>
        <fullName evidence="2">Uncharacterized protein</fullName>
    </submittedName>
</protein>
<dbReference type="GeneID" id="38143992"/>